<feature type="region of interest" description="Disordered" evidence="1">
    <location>
        <begin position="1"/>
        <end position="21"/>
    </location>
</feature>
<name>A0AAE3VEF4_9BACT</name>
<proteinExistence type="predicted"/>
<accession>A0AAE3VEF4</accession>
<keyword evidence="4" id="KW-1185">Reference proteome</keyword>
<dbReference type="InterPro" id="IPR005358">
    <property type="entry name" value="Puta_zinc/iron-chelating_dom"/>
</dbReference>
<dbReference type="RefSeq" id="WP_307260090.1">
    <property type="nucleotide sequence ID" value="NZ_JAUSVL010000001.1"/>
</dbReference>
<evidence type="ECO:0000313" key="3">
    <source>
        <dbReference type="EMBL" id="MDQ0288756.1"/>
    </source>
</evidence>
<evidence type="ECO:0000256" key="2">
    <source>
        <dbReference type="SAM" id="Phobius"/>
    </source>
</evidence>
<comment type="caution">
    <text evidence="3">The sequence shown here is derived from an EMBL/GenBank/DDBJ whole genome shotgun (WGS) entry which is preliminary data.</text>
</comment>
<dbReference type="EMBL" id="JAUSVL010000001">
    <property type="protein sequence ID" value="MDQ0288756.1"/>
    <property type="molecule type" value="Genomic_DNA"/>
</dbReference>
<evidence type="ECO:0000313" key="4">
    <source>
        <dbReference type="Proteomes" id="UP001238163"/>
    </source>
</evidence>
<sequence>MSPQQRPSPASEITDGGRAAPAQPPWLVQPMTIHIAQDQRYSCLLCGRCCRRFHVLLQEPEIQRLAALPWDEADQAPRDFHVKLNGYNFFRRRDDGACVFLDAAGVCSMHRRFGFDIKALTCRGYPFNFASTFPGEVSVLARMDCPAVLQNHGQLIREQRHDIEKLARELHFGKGFTPEQLQGLERRSVEMLRDHCQGIVRDDTLSSDGMALLLMAFAERMEKLGATFINDADTMRSVMPSVMANLKQELADVPQIGLGAYDRAYFRQWFTIYCRRDEEATDRGLRQRLRRALMIARIIAGGGNLRTFGKEHPDLLLRRASIFNPTRWQPSVPAAWDAYRRFLSARLDCLQFFGVSYYGAAFFTGLKALFLTYPLVLCAARIRAASQKRTQIQADDVMYGVAAIDHVHGRSPLLQYKAGRHLEHFFSTERFPQLLCSLGKR</sequence>
<feature type="transmembrane region" description="Helical" evidence="2">
    <location>
        <begin position="357"/>
        <end position="380"/>
    </location>
</feature>
<organism evidence="3 4">
    <name type="scientific">Oligosphaera ethanolica</name>
    <dbReference type="NCBI Taxonomy" id="760260"/>
    <lineage>
        <taxon>Bacteria</taxon>
        <taxon>Pseudomonadati</taxon>
        <taxon>Lentisphaerota</taxon>
        <taxon>Oligosphaeria</taxon>
        <taxon>Oligosphaerales</taxon>
        <taxon>Oligosphaeraceae</taxon>
        <taxon>Oligosphaera</taxon>
    </lineage>
</organism>
<dbReference type="AlphaFoldDB" id="A0AAE3VEF4"/>
<dbReference type="PANTHER" id="PTHR35866:SF1">
    <property type="entry name" value="YKGJ FAMILY CYSTEINE CLUSTER PROTEIN"/>
    <property type="match status" value="1"/>
</dbReference>
<dbReference type="Proteomes" id="UP001238163">
    <property type="component" value="Unassembled WGS sequence"/>
</dbReference>
<protein>
    <submittedName>
        <fullName evidence="3">Fe-S-cluster containining protein</fullName>
    </submittedName>
</protein>
<dbReference type="PANTHER" id="PTHR35866">
    <property type="entry name" value="PUTATIVE-RELATED"/>
    <property type="match status" value="1"/>
</dbReference>
<keyword evidence="2" id="KW-0472">Membrane</keyword>
<keyword evidence="2" id="KW-0812">Transmembrane</keyword>
<dbReference type="Pfam" id="PF03692">
    <property type="entry name" value="CxxCxxCC"/>
    <property type="match status" value="1"/>
</dbReference>
<keyword evidence="2" id="KW-1133">Transmembrane helix</keyword>
<reference evidence="3" key="1">
    <citation type="submission" date="2023-07" db="EMBL/GenBank/DDBJ databases">
        <title>Genomic Encyclopedia of Type Strains, Phase IV (KMG-IV): sequencing the most valuable type-strain genomes for metagenomic binning, comparative biology and taxonomic classification.</title>
        <authorList>
            <person name="Goeker M."/>
        </authorList>
    </citation>
    <scope>NUCLEOTIDE SEQUENCE</scope>
    <source>
        <strain evidence="3">DSM 24202</strain>
    </source>
</reference>
<gene>
    <name evidence="3" type="ORF">J3R75_000863</name>
</gene>
<evidence type="ECO:0000256" key="1">
    <source>
        <dbReference type="SAM" id="MobiDB-lite"/>
    </source>
</evidence>